<dbReference type="Proteomes" id="UP000657421">
    <property type="component" value="Unassembled WGS sequence"/>
</dbReference>
<comment type="caution">
    <text evidence="1">The sequence shown here is derived from an EMBL/GenBank/DDBJ whole genome shotgun (WGS) entry which is preliminary data.</text>
</comment>
<accession>A0ABR7NGD6</accession>
<dbReference type="EMBL" id="JACRSZ010000038">
    <property type="protein sequence ID" value="MBC8574738.1"/>
    <property type="molecule type" value="Genomic_DNA"/>
</dbReference>
<proteinExistence type="predicted"/>
<reference evidence="1 2" key="1">
    <citation type="submission" date="2020-08" db="EMBL/GenBank/DDBJ databases">
        <title>Genome public.</title>
        <authorList>
            <person name="Liu C."/>
            <person name="Sun Q."/>
        </authorList>
    </citation>
    <scope>NUCLEOTIDE SEQUENCE [LARGE SCALE GENOMIC DNA]</scope>
    <source>
        <strain evidence="1 2">NSJ-46</strain>
    </source>
</reference>
<keyword evidence="2" id="KW-1185">Reference proteome</keyword>
<protein>
    <submittedName>
        <fullName evidence="1">Uncharacterized protein</fullName>
    </submittedName>
</protein>
<sequence length="86" mass="10326">MKKEDKTKKKYYEGVLDVYYAQKISFKILNIKQKSNKCCENIDKTCATIYTLMYTTSRIKIERRKKCSKRDGCYIMKYSFPKNIII</sequence>
<gene>
    <name evidence="1" type="ORF">H8716_17080</name>
</gene>
<organism evidence="1 2">
    <name type="scientific">Jingyaoa shaoxingensis</name>
    <dbReference type="NCBI Taxonomy" id="2763671"/>
    <lineage>
        <taxon>Bacteria</taxon>
        <taxon>Bacillati</taxon>
        <taxon>Bacillota</taxon>
        <taxon>Clostridia</taxon>
        <taxon>Lachnospirales</taxon>
        <taxon>Lachnospiraceae</taxon>
        <taxon>Jingyaoa</taxon>
    </lineage>
</organism>
<evidence type="ECO:0000313" key="2">
    <source>
        <dbReference type="Proteomes" id="UP000657421"/>
    </source>
</evidence>
<dbReference type="RefSeq" id="WP_249310178.1">
    <property type="nucleotide sequence ID" value="NZ_JACRSZ010000038.1"/>
</dbReference>
<evidence type="ECO:0000313" key="1">
    <source>
        <dbReference type="EMBL" id="MBC8574738.1"/>
    </source>
</evidence>
<name>A0ABR7NGD6_9FIRM</name>